<accession>A0A7X2L3P1</accession>
<evidence type="ECO:0000313" key="3">
    <source>
        <dbReference type="Proteomes" id="UP000463051"/>
    </source>
</evidence>
<comment type="caution">
    <text evidence="2">The sequence shown here is derived from an EMBL/GenBank/DDBJ whole genome shotgun (WGS) entry which is preliminary data.</text>
</comment>
<gene>
    <name evidence="2" type="ORF">GJB61_21070</name>
</gene>
<feature type="transmembrane region" description="Helical" evidence="1">
    <location>
        <begin position="112"/>
        <end position="131"/>
    </location>
</feature>
<sequence>MKTIKDAWFMIQGDFRGDKLRVLWTFLFSILFMGYLALLTGMVVDDVLDSNGQTGSLLVDFLLVSLIPMLGFTFSRRTMKYWSEDPYTKTLAYFRSMPIPSAVILCKRKFQAVLAFVLNGGLFFVLMYILSSHLRIELSLSSYLSFALSWVGLGLVLTGVYISMELLVSGRAYFWLTILIVLLSMGSTFLIWLAGGNLFLYSISYSQEWGLLSPIMWGMLLLGMISVQLFSKWTIHRLKSRDLI</sequence>
<proteinExistence type="predicted"/>
<dbReference type="Proteomes" id="UP000463051">
    <property type="component" value="Unassembled WGS sequence"/>
</dbReference>
<name>A0A7X2L3P1_9BACL</name>
<feature type="transmembrane region" description="Helical" evidence="1">
    <location>
        <begin position="21"/>
        <end position="44"/>
    </location>
</feature>
<feature type="transmembrane region" description="Helical" evidence="1">
    <location>
        <begin position="143"/>
        <end position="162"/>
    </location>
</feature>
<feature type="transmembrane region" description="Helical" evidence="1">
    <location>
        <begin position="174"/>
        <end position="195"/>
    </location>
</feature>
<keyword evidence="3" id="KW-1185">Reference proteome</keyword>
<reference evidence="2 3" key="1">
    <citation type="submission" date="2019-11" db="EMBL/GenBank/DDBJ databases">
        <title>Paenibacillus monticola sp. nov., a novel PGPR strain isolated from mountain sample in China.</title>
        <authorList>
            <person name="Zhao Q."/>
            <person name="Li H.-P."/>
            <person name="Zhang J.-L."/>
        </authorList>
    </citation>
    <scope>NUCLEOTIDE SEQUENCE [LARGE SCALE GENOMIC DNA]</scope>
    <source>
        <strain evidence="2 3">LC-T2</strain>
    </source>
</reference>
<evidence type="ECO:0000256" key="1">
    <source>
        <dbReference type="SAM" id="Phobius"/>
    </source>
</evidence>
<keyword evidence="1" id="KW-1133">Transmembrane helix</keyword>
<feature type="transmembrane region" description="Helical" evidence="1">
    <location>
        <begin position="215"/>
        <end position="235"/>
    </location>
</feature>
<dbReference type="AlphaFoldDB" id="A0A7X2L3P1"/>
<keyword evidence="1" id="KW-0812">Transmembrane</keyword>
<dbReference type="EMBL" id="WJXB01000009">
    <property type="protein sequence ID" value="MRN55478.1"/>
    <property type="molecule type" value="Genomic_DNA"/>
</dbReference>
<protein>
    <recommendedName>
        <fullName evidence="4">ABC transporter permease</fullName>
    </recommendedName>
</protein>
<dbReference type="RefSeq" id="WP_154120991.1">
    <property type="nucleotide sequence ID" value="NZ_WJXB01000009.1"/>
</dbReference>
<organism evidence="2 3">
    <name type="scientific">Paenibacillus monticola</name>
    <dbReference type="NCBI Taxonomy" id="2666075"/>
    <lineage>
        <taxon>Bacteria</taxon>
        <taxon>Bacillati</taxon>
        <taxon>Bacillota</taxon>
        <taxon>Bacilli</taxon>
        <taxon>Bacillales</taxon>
        <taxon>Paenibacillaceae</taxon>
        <taxon>Paenibacillus</taxon>
    </lineage>
</organism>
<keyword evidence="1" id="KW-0472">Membrane</keyword>
<evidence type="ECO:0000313" key="2">
    <source>
        <dbReference type="EMBL" id="MRN55478.1"/>
    </source>
</evidence>
<feature type="transmembrane region" description="Helical" evidence="1">
    <location>
        <begin position="56"/>
        <end position="74"/>
    </location>
</feature>
<evidence type="ECO:0008006" key="4">
    <source>
        <dbReference type="Google" id="ProtNLM"/>
    </source>
</evidence>